<keyword evidence="2" id="KW-0472">Membrane</keyword>
<protein>
    <submittedName>
        <fullName evidence="3">Uncharacterized protein</fullName>
    </submittedName>
</protein>
<keyword evidence="2" id="KW-1133">Transmembrane helix</keyword>
<sequence length="222" mass="25572">MRTSRGDFRFRLKTKNSYSRRAKICAGVWRGLKGDPKRVRLEGESRASKPRRQRADLRFLNARFPKNGTPRSRVTFHVRISPSSMVPKKSPRNDQNLQRRRPPREDQVQDAGDSFSFSFRKPDVFNFFSLLCKPRLSPEKRGKPEETVPPIVGSAEDGIGLRFRFRFPLPPFFLFEFIFILGVFFPRRGESTNARSVGRLSSPTLFLGSTLEQVPVLSQPEV</sequence>
<proteinExistence type="predicted"/>
<feature type="transmembrane region" description="Helical" evidence="2">
    <location>
        <begin position="167"/>
        <end position="185"/>
    </location>
</feature>
<dbReference type="AlphaFoldDB" id="A0A8J6LAV9"/>
<keyword evidence="4" id="KW-1185">Reference proteome</keyword>
<evidence type="ECO:0000256" key="2">
    <source>
        <dbReference type="SAM" id="Phobius"/>
    </source>
</evidence>
<accession>A0A8J6LAV9</accession>
<name>A0A8J6LAV9_TENMO</name>
<evidence type="ECO:0000256" key="1">
    <source>
        <dbReference type="SAM" id="MobiDB-lite"/>
    </source>
</evidence>
<reference evidence="3" key="2">
    <citation type="submission" date="2021-08" db="EMBL/GenBank/DDBJ databases">
        <authorList>
            <person name="Eriksson T."/>
        </authorList>
    </citation>
    <scope>NUCLEOTIDE SEQUENCE</scope>
    <source>
        <strain evidence="3">Stoneville</strain>
        <tissue evidence="3">Whole head</tissue>
    </source>
</reference>
<organism evidence="3 4">
    <name type="scientific">Tenebrio molitor</name>
    <name type="common">Yellow mealworm beetle</name>
    <dbReference type="NCBI Taxonomy" id="7067"/>
    <lineage>
        <taxon>Eukaryota</taxon>
        <taxon>Metazoa</taxon>
        <taxon>Ecdysozoa</taxon>
        <taxon>Arthropoda</taxon>
        <taxon>Hexapoda</taxon>
        <taxon>Insecta</taxon>
        <taxon>Pterygota</taxon>
        <taxon>Neoptera</taxon>
        <taxon>Endopterygota</taxon>
        <taxon>Coleoptera</taxon>
        <taxon>Polyphaga</taxon>
        <taxon>Cucujiformia</taxon>
        <taxon>Tenebrionidae</taxon>
        <taxon>Tenebrio</taxon>
    </lineage>
</organism>
<keyword evidence="2" id="KW-0812">Transmembrane</keyword>
<comment type="caution">
    <text evidence="3">The sequence shown here is derived from an EMBL/GenBank/DDBJ whole genome shotgun (WGS) entry which is preliminary data.</text>
</comment>
<evidence type="ECO:0000313" key="3">
    <source>
        <dbReference type="EMBL" id="KAH0813562.1"/>
    </source>
</evidence>
<gene>
    <name evidence="3" type="ORF">GEV33_009229</name>
</gene>
<reference evidence="3" key="1">
    <citation type="journal article" date="2020" name="J Insects Food Feed">
        <title>The yellow mealworm (Tenebrio molitor) genome: a resource for the emerging insects as food and feed industry.</title>
        <authorList>
            <person name="Eriksson T."/>
            <person name="Andere A."/>
            <person name="Kelstrup H."/>
            <person name="Emery V."/>
            <person name="Picard C."/>
        </authorList>
    </citation>
    <scope>NUCLEOTIDE SEQUENCE</scope>
    <source>
        <strain evidence="3">Stoneville</strain>
        <tissue evidence="3">Whole head</tissue>
    </source>
</reference>
<evidence type="ECO:0000313" key="4">
    <source>
        <dbReference type="Proteomes" id="UP000719412"/>
    </source>
</evidence>
<dbReference type="EMBL" id="JABDTM020025162">
    <property type="protein sequence ID" value="KAH0813562.1"/>
    <property type="molecule type" value="Genomic_DNA"/>
</dbReference>
<dbReference type="Proteomes" id="UP000719412">
    <property type="component" value="Unassembled WGS sequence"/>
</dbReference>
<feature type="region of interest" description="Disordered" evidence="1">
    <location>
        <begin position="79"/>
        <end position="110"/>
    </location>
</feature>